<evidence type="ECO:0000256" key="4">
    <source>
        <dbReference type="ARBA" id="ARBA00023128"/>
    </source>
</evidence>
<comment type="subunit">
    <text evidence="6">Interacts with the iron-sulfur protein subunit within the SDH catalytic dimer.</text>
</comment>
<protein>
    <recommendedName>
        <fullName evidence="6">Succinate dehydrogenase assembly factor 3</fullName>
        <shortName evidence="6">SDH assembly factor 3</shortName>
        <shortName evidence="6">SDHAF3</shortName>
    </recommendedName>
</protein>
<dbReference type="Pfam" id="PF13233">
    <property type="entry name" value="Complex1_LYR_2"/>
    <property type="match status" value="1"/>
</dbReference>
<dbReference type="PANTHER" id="PTHR13137:SF6">
    <property type="entry name" value="SUCCINATE DEHYDROGENASE ASSEMBLY FACTOR 3, MITOCHONDRIAL"/>
    <property type="match status" value="1"/>
</dbReference>
<dbReference type="GO" id="GO:0005759">
    <property type="term" value="C:mitochondrial matrix"/>
    <property type="evidence" value="ECO:0007669"/>
    <property type="project" value="UniProtKB-SubCell"/>
</dbReference>
<dbReference type="EMBL" id="CP058604">
    <property type="protein sequence ID" value="QLG70124.1"/>
    <property type="molecule type" value="Genomic_DNA"/>
</dbReference>
<comment type="similarity">
    <text evidence="2 6">Belongs to the complex I LYR family. SDHAF3 subfamily.</text>
</comment>
<reference evidence="7 8" key="1">
    <citation type="submission" date="2020-07" db="EMBL/GenBank/DDBJ databases">
        <title>The yeast mating-type switching endonuclease HO is a domesticated member of an unorthodox homing genetic element family.</title>
        <authorList>
            <person name="Coughlan A.Y."/>
            <person name="Lombardi L."/>
            <person name="Braun-Galleani S."/>
            <person name="Martos A.R."/>
            <person name="Galeote V."/>
            <person name="Bigey F."/>
            <person name="Dequin S."/>
            <person name="Byrne K.P."/>
            <person name="Wolfe K.H."/>
        </authorList>
    </citation>
    <scope>NUCLEOTIDE SEQUENCE [LARGE SCALE GENOMIC DNA]</scope>
    <source>
        <strain evidence="7 8">NRRL Y-6702</strain>
    </source>
</reference>
<dbReference type="OrthoDB" id="278329at2759"/>
<comment type="function">
    <text evidence="6">Plays an essential role in the assembly of succinate dehydrogenase (SDH), an enzyme complex (also referred to as respiratory complex II) that is a component of both the tricarboxylic acid (TCA) cycle and the mitochondrial electron transport chain, and which couples the oxidation of succinate to fumarate with the reduction of ubiquinone (coenzyme Q) to ubiquinol. Promotes maturation of the iron-sulfur protein subunit of the SDH catalytic dimer, protecting it from the deleterious effects of oxidants. May act together with SDHAF1.</text>
</comment>
<evidence type="ECO:0000256" key="6">
    <source>
        <dbReference type="RuleBase" id="RU368039"/>
    </source>
</evidence>
<keyword evidence="5 6" id="KW-0143">Chaperone</keyword>
<evidence type="ECO:0000256" key="3">
    <source>
        <dbReference type="ARBA" id="ARBA00022946"/>
    </source>
</evidence>
<dbReference type="GO" id="GO:0034553">
    <property type="term" value="P:mitochondrial respiratory chain complex II assembly"/>
    <property type="evidence" value="ECO:0007669"/>
    <property type="project" value="UniProtKB-UniRule"/>
</dbReference>
<keyword evidence="8" id="KW-1185">Reference proteome</keyword>
<dbReference type="GO" id="GO:0006105">
    <property type="term" value="P:succinate metabolic process"/>
    <property type="evidence" value="ECO:0007669"/>
    <property type="project" value="TreeGrafter"/>
</dbReference>
<proteinExistence type="inferred from homology"/>
<dbReference type="RefSeq" id="XP_037141852.1">
    <property type="nucleotide sequence ID" value="XM_037285957.1"/>
</dbReference>
<evidence type="ECO:0000256" key="1">
    <source>
        <dbReference type="ARBA" id="ARBA00004305"/>
    </source>
</evidence>
<dbReference type="KEGG" id="zmk:HG535_0A00630"/>
<evidence type="ECO:0000313" key="8">
    <source>
        <dbReference type="Proteomes" id="UP000509704"/>
    </source>
</evidence>
<keyword evidence="3" id="KW-0809">Transit peptide</keyword>
<accession>A0A7H9AVQ4</accession>
<sequence>MRTTGAVLHRVTSTLLKARRIITKGSQPILPPLQLYRRILREHKNLPQLQRELGDQYLKSEFRLHKNTDNPLHIVGFLTSWQDYLGLISKGDWSEATLTSDVLEKLSPDQVVQLYELMKETEQIRTGEINEAASKSME</sequence>
<name>A0A7H9AVQ4_ZYGMR</name>
<evidence type="ECO:0000313" key="7">
    <source>
        <dbReference type="EMBL" id="QLG70124.1"/>
    </source>
</evidence>
<comment type="subcellular location">
    <subcellularLocation>
        <location evidence="1 6">Mitochondrion matrix</location>
    </subcellularLocation>
</comment>
<dbReference type="GO" id="GO:0005758">
    <property type="term" value="C:mitochondrial intermembrane space"/>
    <property type="evidence" value="ECO:0007669"/>
    <property type="project" value="TreeGrafter"/>
</dbReference>
<dbReference type="InterPro" id="IPR008381">
    <property type="entry name" value="SDHAF3/Sdh7"/>
</dbReference>
<dbReference type="Proteomes" id="UP000509704">
    <property type="component" value="Chromosome 1"/>
</dbReference>
<evidence type="ECO:0000256" key="5">
    <source>
        <dbReference type="ARBA" id="ARBA00023186"/>
    </source>
</evidence>
<evidence type="ECO:0000256" key="2">
    <source>
        <dbReference type="ARBA" id="ARBA00006020"/>
    </source>
</evidence>
<dbReference type="CDD" id="cd20270">
    <property type="entry name" value="Complex1_LYR_SDHAF3_LYRM10"/>
    <property type="match status" value="1"/>
</dbReference>
<dbReference type="PANTHER" id="PTHR13137">
    <property type="entry name" value="DC11 ACN9 HOMOLOG"/>
    <property type="match status" value="1"/>
</dbReference>
<keyword evidence="4 6" id="KW-0496">Mitochondrion</keyword>
<organism evidence="7 8">
    <name type="scientific">Zygotorulaspora mrakii</name>
    <name type="common">Zygosaccharomyces mrakii</name>
    <dbReference type="NCBI Taxonomy" id="42260"/>
    <lineage>
        <taxon>Eukaryota</taxon>
        <taxon>Fungi</taxon>
        <taxon>Dikarya</taxon>
        <taxon>Ascomycota</taxon>
        <taxon>Saccharomycotina</taxon>
        <taxon>Saccharomycetes</taxon>
        <taxon>Saccharomycetales</taxon>
        <taxon>Saccharomycetaceae</taxon>
        <taxon>Zygotorulaspora</taxon>
    </lineage>
</organism>
<dbReference type="GeneID" id="59233760"/>
<dbReference type="AlphaFoldDB" id="A0A7H9AVQ4"/>
<gene>
    <name evidence="7" type="ORF">HG535_0A00630</name>
</gene>